<evidence type="ECO:0000313" key="8">
    <source>
        <dbReference type="Proteomes" id="UP000272336"/>
    </source>
</evidence>
<evidence type="ECO:0000313" key="2">
    <source>
        <dbReference type="EMBL" id="CAK1217668.1"/>
    </source>
</evidence>
<dbReference type="AlphaFoldDB" id="A0A244BAR1"/>
<evidence type="ECO:0000256" key="1">
    <source>
        <dbReference type="SAM" id="Coils"/>
    </source>
</evidence>
<feature type="coiled-coil region" evidence="1">
    <location>
        <begin position="4"/>
        <end position="31"/>
    </location>
</feature>
<sequence>MNTRKTEENRKQKLLKQIEQQRQALGLLKADWLRITSPVDRGWQSLYQWRNVIVPAVGVAALYTLKSRPRRLIVWPRRVLAVWGGLRFIRRPFTSLR</sequence>
<protein>
    <submittedName>
        <fullName evidence="2">YqjK-like family protein</fullName>
    </submittedName>
</protein>
<accession>A0A244BAR1</accession>
<reference evidence="4" key="2">
    <citation type="journal article" date="2018" name="Genome Biol.">
        <title>SKESA: strategic k-mer extension for scrupulous assemblies.</title>
        <authorList>
            <person name="Souvorov A."/>
            <person name="Agarwala R."/>
            <person name="Lipman D.J."/>
        </authorList>
    </citation>
    <scope>NUCLEOTIDE SEQUENCE [LARGE SCALE GENOMIC DNA]</scope>
    <source>
        <strain evidence="4">AMC_487</strain>
    </source>
</reference>
<name>A0A244BAR1_ECOLX</name>
<reference evidence="4" key="4">
    <citation type="submission" date="2020-03" db="EMBL/GenBank/DDBJ databases">
        <authorList>
            <consortium name="NCBI Pathogen Detection Project"/>
        </authorList>
    </citation>
    <scope>NUCLEOTIDE SEQUENCE</scope>
    <source>
        <strain evidence="4">AMC_487</strain>
    </source>
</reference>
<dbReference type="EMBL" id="DABERK010000026">
    <property type="protein sequence ID" value="HAI5333978.1"/>
    <property type="molecule type" value="Genomic_DNA"/>
</dbReference>
<evidence type="ECO:0000313" key="7">
    <source>
        <dbReference type="Proteomes" id="UP000184077"/>
    </source>
</evidence>
<reference evidence="5 8" key="3">
    <citation type="submission" date="2018-10" db="EMBL/GenBank/DDBJ databases">
        <authorList>
            <consortium name="NARMS: The National Antimicrobial Resistance Monitoring System"/>
        </authorList>
    </citation>
    <scope>NUCLEOTIDE SEQUENCE [LARGE SCALE GENOMIC DNA]</scope>
    <source>
        <strain evidence="5 8">CVM N17EC0060</strain>
        <strain evidence="3 9">CVM N19EC0189</strain>
    </source>
</reference>
<comment type="caution">
    <text evidence="4">The sequence shown here is derived from an EMBL/GenBank/DDBJ whole genome shotgun (WGS) entry which is preliminary data.</text>
</comment>
<evidence type="ECO:0000313" key="9">
    <source>
        <dbReference type="Proteomes" id="UP000534496"/>
    </source>
</evidence>
<evidence type="ECO:0000313" key="6">
    <source>
        <dbReference type="EMBL" id="OJN32479.1"/>
    </source>
</evidence>
<dbReference type="InterPro" id="IPR025612">
    <property type="entry name" value="YqjK"/>
</dbReference>
<dbReference type="Proteomes" id="UP000845800">
    <property type="component" value="Unassembled WGS sequence"/>
</dbReference>
<evidence type="ECO:0000313" key="3">
    <source>
        <dbReference type="EMBL" id="EFH3676670.1"/>
    </source>
</evidence>
<dbReference type="RefSeq" id="WP_029400272.1">
    <property type="nucleotide sequence ID" value="NZ_BFIP01000026.1"/>
</dbReference>
<evidence type="ECO:0000313" key="4">
    <source>
        <dbReference type="EMBL" id="HAI5333978.1"/>
    </source>
</evidence>
<dbReference type="Proteomes" id="UP000184077">
    <property type="component" value="Unassembled WGS sequence"/>
</dbReference>
<reference evidence="2" key="5">
    <citation type="submission" date="2023-10" db="EMBL/GenBank/DDBJ databases">
        <authorList>
            <person name="Leclercq S."/>
        </authorList>
    </citation>
    <scope>NUCLEOTIDE SEQUENCE</scope>
    <source>
        <strain evidence="2">F848</strain>
    </source>
</reference>
<gene>
    <name evidence="6" type="ORF">BK300_25385</name>
    <name evidence="5" type="ORF">D9D43_27910</name>
    <name evidence="3" type="ORF">F9461_26365</name>
    <name evidence="2" type="ORF">FGAF848_52150</name>
    <name evidence="4" type="ORF">HJQ60_004023</name>
</gene>
<dbReference type="EMBL" id="RNLZ01000128">
    <property type="protein sequence ID" value="MGE17283.1"/>
    <property type="molecule type" value="Genomic_DNA"/>
</dbReference>
<evidence type="ECO:0000313" key="5">
    <source>
        <dbReference type="EMBL" id="MGE17283.1"/>
    </source>
</evidence>
<dbReference type="Proteomes" id="UP000534496">
    <property type="component" value="Unassembled WGS sequence"/>
</dbReference>
<reference evidence="6 7" key="1">
    <citation type="submission" date="2016-10" db="EMBL/GenBank/DDBJ databases">
        <title>Comprehensive resistome analysis reveals the prevalence of NDM and MCR-1 in Chinese poultry production.</title>
        <authorList>
            <person name="Wang Y."/>
            <person name="Zhang R."/>
            <person name="Li J."/>
            <person name="Wu Z."/>
            <person name="Wenjuan Y."/>
            <person name="Schwarz S."/>
            <person name="Tyrrell J."/>
            <person name="Zheng Y."/>
            <person name="Wang S."/>
            <person name="Shen Z."/>
            <person name="Liu Z."/>
            <person name="Lei L."/>
            <person name="Li M."/>
            <person name="Zhang Q."/>
            <person name="Wu C."/>
            <person name="Zhang Q."/>
            <person name="Wu Y."/>
            <person name="Walsh T."/>
            <person name="Shen J."/>
        </authorList>
    </citation>
    <scope>NUCLEOTIDE SEQUENCE [LARGE SCALE GENOMIC DNA]</scope>
    <source>
        <strain evidence="6 7">574</strain>
    </source>
</reference>
<dbReference type="Proteomes" id="UP000272336">
    <property type="component" value="Unassembled WGS sequence"/>
</dbReference>
<organism evidence="4">
    <name type="scientific">Escherichia coli</name>
    <dbReference type="NCBI Taxonomy" id="562"/>
    <lineage>
        <taxon>Bacteria</taxon>
        <taxon>Pseudomonadati</taxon>
        <taxon>Pseudomonadota</taxon>
        <taxon>Gammaproteobacteria</taxon>
        <taxon>Enterobacterales</taxon>
        <taxon>Enterobacteriaceae</taxon>
        <taxon>Escherichia</taxon>
    </lineage>
</organism>
<dbReference type="Proteomes" id="UP001190091">
    <property type="component" value="Unassembled WGS sequence"/>
</dbReference>
<proteinExistence type="predicted"/>
<dbReference type="EMBL" id="MOHC01000066">
    <property type="protein sequence ID" value="OJN32479.1"/>
    <property type="molecule type" value="Genomic_DNA"/>
</dbReference>
<dbReference type="EMBL" id="AASVQO010000043">
    <property type="protein sequence ID" value="EFH3676670.1"/>
    <property type="molecule type" value="Genomic_DNA"/>
</dbReference>
<dbReference type="EMBL" id="CAUZHL010000009">
    <property type="protein sequence ID" value="CAK1217668.1"/>
    <property type="molecule type" value="Genomic_DNA"/>
</dbReference>
<keyword evidence="1" id="KW-0175">Coiled coil</keyword>
<dbReference type="Pfam" id="PF13997">
    <property type="entry name" value="YqjK"/>
    <property type="match status" value="1"/>
</dbReference>